<dbReference type="PROSITE" id="PS00143">
    <property type="entry name" value="INSULINASE"/>
    <property type="match status" value="1"/>
</dbReference>
<gene>
    <name evidence="19" type="ORF">FCS21_11055</name>
</gene>
<dbReference type="PANTHER" id="PTHR43690:SF18">
    <property type="entry name" value="INSULIN-DEGRADING ENZYME-RELATED"/>
    <property type="match status" value="1"/>
</dbReference>
<dbReference type="GO" id="GO:0004222">
    <property type="term" value="F:metalloendopeptidase activity"/>
    <property type="evidence" value="ECO:0007669"/>
    <property type="project" value="UniProtKB-EC"/>
</dbReference>
<dbReference type="GO" id="GO:0006508">
    <property type="term" value="P:proteolysis"/>
    <property type="evidence" value="ECO:0007669"/>
    <property type="project" value="UniProtKB-KW"/>
</dbReference>
<evidence type="ECO:0000256" key="9">
    <source>
        <dbReference type="ARBA" id="ARBA00022833"/>
    </source>
</evidence>
<evidence type="ECO:0000259" key="16">
    <source>
        <dbReference type="Pfam" id="PF05193"/>
    </source>
</evidence>
<proteinExistence type="inferred from homology"/>
<comment type="caution">
    <text evidence="19">The sequence shown here is derived from an EMBL/GenBank/DDBJ whole genome shotgun (WGS) entry which is preliminary data.</text>
</comment>
<keyword evidence="10" id="KW-0482">Metalloprotease</keyword>
<feature type="domain" description="Peptidase M16 C-terminal" evidence="16">
    <location>
        <begin position="185"/>
        <end position="359"/>
    </location>
</feature>
<dbReference type="InterPro" id="IPR032632">
    <property type="entry name" value="Peptidase_M16_M"/>
</dbReference>
<dbReference type="InterPro" id="IPR007863">
    <property type="entry name" value="Peptidase_M16_C"/>
</dbReference>
<keyword evidence="7" id="KW-0479">Metal-binding</keyword>
<reference evidence="19 20" key="1">
    <citation type="submission" date="2019-05" db="EMBL/GenBank/DDBJ databases">
        <title>Colwellia ponticola sp. nov., isolated from seawater.</title>
        <authorList>
            <person name="Yoon J.-H."/>
        </authorList>
    </citation>
    <scope>NUCLEOTIDE SEQUENCE [LARGE SCALE GENOMIC DNA]</scope>
    <source>
        <strain evidence="19 20">OISW-25</strain>
    </source>
</reference>
<keyword evidence="6" id="KW-0645">Protease</keyword>
<feature type="domain" description="Peptidase M16 N-terminal" evidence="15">
    <location>
        <begin position="22"/>
        <end position="137"/>
    </location>
</feature>
<dbReference type="FunFam" id="3.30.830.10:FF:000005">
    <property type="entry name" value="nardilysin isoform X1"/>
    <property type="match status" value="1"/>
</dbReference>
<protein>
    <recommendedName>
        <fullName evidence="5">Protease 3</fullName>
        <ecNumber evidence="4">3.4.24.55</ecNumber>
    </recommendedName>
    <alternativeName>
        <fullName evidence="13">Pitrilysin</fullName>
    </alternativeName>
    <alternativeName>
        <fullName evidence="12">Protease III</fullName>
    </alternativeName>
    <alternativeName>
        <fullName evidence="11">Protease pi</fullName>
    </alternativeName>
</protein>
<dbReference type="AlphaFoldDB" id="A0A8H2JL14"/>
<evidence type="ECO:0000256" key="11">
    <source>
        <dbReference type="ARBA" id="ARBA00029597"/>
    </source>
</evidence>
<evidence type="ECO:0000256" key="2">
    <source>
        <dbReference type="ARBA" id="ARBA00002184"/>
    </source>
</evidence>
<dbReference type="Pfam" id="PF05193">
    <property type="entry name" value="Peptidase_M16_C"/>
    <property type="match status" value="1"/>
</dbReference>
<evidence type="ECO:0000256" key="8">
    <source>
        <dbReference type="ARBA" id="ARBA00022801"/>
    </source>
</evidence>
<evidence type="ECO:0000256" key="4">
    <source>
        <dbReference type="ARBA" id="ARBA00012449"/>
    </source>
</evidence>
<dbReference type="OrthoDB" id="9811314at2"/>
<evidence type="ECO:0000256" key="10">
    <source>
        <dbReference type="ARBA" id="ARBA00023049"/>
    </source>
</evidence>
<evidence type="ECO:0000313" key="20">
    <source>
        <dbReference type="Proteomes" id="UP000307702"/>
    </source>
</evidence>
<dbReference type="RefSeq" id="WP_138623342.1">
    <property type="nucleotide sequence ID" value="NZ_SZVP01000010.1"/>
</dbReference>
<sequence length="941" mass="107246">MLKQSPNDLKQYQATTLKNGLRVLLIHNNESTKSAAALAVNAGHFNDPKDRQGLAHFVEHMLFLGTEKFPGSSEYQQFISQHGGHHNAWTGTEHSCFFFDIAATHFSSALERFSEFFMTPLLTNESAIKERENIDAEFILTLKDDSRRLYDVHKSTVNPKHPFAQFSVGNITTLADRDGKNINLEIQAFFQQYYRANYMTLVLEGPQSLDELHHIATHFFTTIKPATKPLAKIEQALYLPRHQQIKIDVFPIKNDHQLIISFAMPGIDKYYQDKPESILAYLLGHEGKGSILSLLKKHQWAFALTAGSGINGSNYKDFNVCITLTQLGEQHINSIIDIVLAYIALLKHNKLADYYYQEKKSLSQLAFHYHEKMQPLENVSQLVINMQHYPQEDYIYGDYSMSGMSTDNINTLLDYLQVDNMRLIHISQNNHFSKKSPWYQVPYQVTAMSKQQLLKWRSIALHDKTALNDKTHTRGLSLPEPNPYIVTSPKVYKHEPSLELTTSDTATPQKIINKNGFVVWYKKDRTFNVPKGHLSIGIDSPFIVSSVANIAMTRLFVNLYTDTVIEENYQAELAGIHYHLYAHQGGITLQLSGYSEKQHLLLAKLLTRLKNIQVTQAHFTVFKQQLLKHWQNSDKNKPISQLFATLSTVMQPNNPTSKALAQALNQISFSQYQHFTKQLFQQVTLTVLIHGNWLLEHAQQLSAIIEQAFLSNLDSKHSIQCPVTNIVGKATCLLPVNLGEQDHTCVIYRAFEHKDAHCVALAMITSQLLSPLFFQQMRTERQYGYLVGVGYVPINSYPGIAFYIQSPSSDAFTLAQAMDDFISDSPAVLDNMSPEQWQHLLHGLANQLQEKDHNLRIKNQRFWAAICNKDERFNQKERLLAALLRLTLTQVKTFITTQLVSASQPDRFILYAENNTLNRSQQPSGEMITDIDAFIKASALK</sequence>
<evidence type="ECO:0000259" key="18">
    <source>
        <dbReference type="Pfam" id="PF22456"/>
    </source>
</evidence>
<feature type="domain" description="Coenzyme PQQ synthesis protein F-like C-terminal lobe" evidence="18">
    <location>
        <begin position="765"/>
        <end position="863"/>
    </location>
</feature>
<dbReference type="InterPro" id="IPR011765">
    <property type="entry name" value="Pept_M16_N"/>
</dbReference>
<dbReference type="EC" id="3.4.24.55" evidence="4"/>
<dbReference type="PANTHER" id="PTHR43690">
    <property type="entry name" value="NARDILYSIN"/>
    <property type="match status" value="1"/>
</dbReference>
<evidence type="ECO:0000313" key="19">
    <source>
        <dbReference type="EMBL" id="TMM44798.1"/>
    </source>
</evidence>
<dbReference type="GO" id="GO:0005737">
    <property type="term" value="C:cytoplasm"/>
    <property type="evidence" value="ECO:0007669"/>
    <property type="project" value="UniProtKB-ARBA"/>
</dbReference>
<evidence type="ECO:0000256" key="7">
    <source>
        <dbReference type="ARBA" id="ARBA00022723"/>
    </source>
</evidence>
<evidence type="ECO:0000256" key="5">
    <source>
        <dbReference type="ARBA" id="ARBA00017565"/>
    </source>
</evidence>
<evidence type="ECO:0000256" key="1">
    <source>
        <dbReference type="ARBA" id="ARBA00001947"/>
    </source>
</evidence>
<name>A0A8H2JL14_9GAMM</name>
<dbReference type="InterPro" id="IPR011249">
    <property type="entry name" value="Metalloenz_LuxS/M16"/>
</dbReference>
<dbReference type="Pfam" id="PF22456">
    <property type="entry name" value="PqqF-like_C_4"/>
    <property type="match status" value="1"/>
</dbReference>
<comment type="similarity">
    <text evidence="3 14">Belongs to the peptidase M16 family.</text>
</comment>
<evidence type="ECO:0000256" key="6">
    <source>
        <dbReference type="ARBA" id="ARBA00022670"/>
    </source>
</evidence>
<keyword evidence="20" id="KW-1185">Reference proteome</keyword>
<evidence type="ECO:0000256" key="13">
    <source>
        <dbReference type="ARBA" id="ARBA00033450"/>
    </source>
</evidence>
<organism evidence="19 20">
    <name type="scientific">Colwellia ponticola</name>
    <dbReference type="NCBI Taxonomy" id="2304625"/>
    <lineage>
        <taxon>Bacteria</taxon>
        <taxon>Pseudomonadati</taxon>
        <taxon>Pseudomonadota</taxon>
        <taxon>Gammaproteobacteria</taxon>
        <taxon>Alteromonadales</taxon>
        <taxon>Colwelliaceae</taxon>
        <taxon>Colwellia</taxon>
    </lineage>
</organism>
<dbReference type="Pfam" id="PF00675">
    <property type="entry name" value="Peptidase_M16"/>
    <property type="match status" value="1"/>
</dbReference>
<dbReference type="EMBL" id="SZVP01000010">
    <property type="protein sequence ID" value="TMM44798.1"/>
    <property type="molecule type" value="Genomic_DNA"/>
</dbReference>
<keyword evidence="8" id="KW-0378">Hydrolase</keyword>
<evidence type="ECO:0000256" key="3">
    <source>
        <dbReference type="ARBA" id="ARBA00007261"/>
    </source>
</evidence>
<dbReference type="InterPro" id="IPR054734">
    <property type="entry name" value="PqqF-like_C_4"/>
</dbReference>
<accession>A0A8H2JL14</accession>
<comment type="function">
    <text evidence="2">Endopeptidase that degrades small peptides of less than 7 kDa, such as glucagon and insulin.</text>
</comment>
<evidence type="ECO:0000256" key="12">
    <source>
        <dbReference type="ARBA" id="ARBA00031184"/>
    </source>
</evidence>
<dbReference type="SUPFAM" id="SSF63411">
    <property type="entry name" value="LuxS/MPP-like metallohydrolase"/>
    <property type="match status" value="4"/>
</dbReference>
<dbReference type="InterPro" id="IPR001431">
    <property type="entry name" value="Pept_M16_Zn_BS"/>
</dbReference>
<evidence type="ECO:0000259" key="15">
    <source>
        <dbReference type="Pfam" id="PF00675"/>
    </source>
</evidence>
<keyword evidence="9" id="KW-0862">Zinc</keyword>
<dbReference type="Gene3D" id="3.30.830.10">
    <property type="entry name" value="Metalloenzyme, LuxS/M16 peptidase-like"/>
    <property type="match status" value="4"/>
</dbReference>
<dbReference type="Pfam" id="PF16187">
    <property type="entry name" value="Peptidase_M16_M"/>
    <property type="match status" value="1"/>
</dbReference>
<feature type="domain" description="Peptidase M16 middle/third" evidence="17">
    <location>
        <begin position="367"/>
        <end position="662"/>
    </location>
</feature>
<evidence type="ECO:0000256" key="14">
    <source>
        <dbReference type="RuleBase" id="RU004447"/>
    </source>
</evidence>
<dbReference type="Proteomes" id="UP000307702">
    <property type="component" value="Unassembled WGS sequence"/>
</dbReference>
<dbReference type="GO" id="GO:0046872">
    <property type="term" value="F:metal ion binding"/>
    <property type="evidence" value="ECO:0007669"/>
    <property type="project" value="UniProtKB-KW"/>
</dbReference>
<comment type="cofactor">
    <cofactor evidence="1">
        <name>Zn(2+)</name>
        <dbReference type="ChEBI" id="CHEBI:29105"/>
    </cofactor>
</comment>
<evidence type="ECO:0000259" key="17">
    <source>
        <dbReference type="Pfam" id="PF16187"/>
    </source>
</evidence>
<dbReference type="InterPro" id="IPR050626">
    <property type="entry name" value="Peptidase_M16"/>
</dbReference>
<dbReference type="FunFam" id="3.30.830.10:FF:000012">
    <property type="entry name" value="Protease 3"/>
    <property type="match status" value="1"/>
</dbReference>